<dbReference type="AlphaFoldDB" id="A0A9Q3HLS5"/>
<evidence type="ECO:0000313" key="2">
    <source>
        <dbReference type="EMBL" id="MBW0507369.1"/>
    </source>
</evidence>
<reference evidence="2" key="1">
    <citation type="submission" date="2021-03" db="EMBL/GenBank/DDBJ databases">
        <title>Draft genome sequence of rust myrtle Austropuccinia psidii MF-1, a brazilian biotype.</title>
        <authorList>
            <person name="Quecine M.C."/>
            <person name="Pachon D.M.R."/>
            <person name="Bonatelli M.L."/>
            <person name="Correr F.H."/>
            <person name="Franceschini L.M."/>
            <person name="Leite T.F."/>
            <person name="Margarido G.R.A."/>
            <person name="Almeida C.A."/>
            <person name="Ferrarezi J.A."/>
            <person name="Labate C.A."/>
        </authorList>
    </citation>
    <scope>NUCLEOTIDE SEQUENCE</scope>
    <source>
        <strain evidence="2">MF-1</strain>
    </source>
</reference>
<protein>
    <submittedName>
        <fullName evidence="2">Uncharacterized protein</fullName>
    </submittedName>
</protein>
<proteinExistence type="predicted"/>
<feature type="region of interest" description="Disordered" evidence="1">
    <location>
        <begin position="1"/>
        <end position="66"/>
    </location>
</feature>
<dbReference type="EMBL" id="AVOT02019664">
    <property type="protein sequence ID" value="MBW0507369.1"/>
    <property type="molecule type" value="Genomic_DNA"/>
</dbReference>
<sequence>MSPVHLTKLGIPRNQTEDSKGLSRTRNPGRGHLEHSGAWQDIKGNDSHSAIHIPIQQKPETRGREG</sequence>
<organism evidence="2 3">
    <name type="scientific">Austropuccinia psidii MF-1</name>
    <dbReference type="NCBI Taxonomy" id="1389203"/>
    <lineage>
        <taxon>Eukaryota</taxon>
        <taxon>Fungi</taxon>
        <taxon>Dikarya</taxon>
        <taxon>Basidiomycota</taxon>
        <taxon>Pucciniomycotina</taxon>
        <taxon>Pucciniomycetes</taxon>
        <taxon>Pucciniales</taxon>
        <taxon>Sphaerophragmiaceae</taxon>
        <taxon>Austropuccinia</taxon>
    </lineage>
</organism>
<keyword evidence="3" id="KW-1185">Reference proteome</keyword>
<evidence type="ECO:0000256" key="1">
    <source>
        <dbReference type="SAM" id="MobiDB-lite"/>
    </source>
</evidence>
<gene>
    <name evidence="2" type="ORF">O181_047084</name>
</gene>
<dbReference type="Proteomes" id="UP000765509">
    <property type="component" value="Unassembled WGS sequence"/>
</dbReference>
<evidence type="ECO:0000313" key="3">
    <source>
        <dbReference type="Proteomes" id="UP000765509"/>
    </source>
</evidence>
<name>A0A9Q3HLS5_9BASI</name>
<accession>A0A9Q3HLS5</accession>
<comment type="caution">
    <text evidence="2">The sequence shown here is derived from an EMBL/GenBank/DDBJ whole genome shotgun (WGS) entry which is preliminary data.</text>
</comment>